<dbReference type="OrthoDB" id="360327at2759"/>
<organism evidence="3 4">
    <name type="scientific">Saitoella complicata (strain BCRC 22490 / CBS 7301 / JCM 7358 / NBRC 10748 / NRRL Y-17804)</name>
    <dbReference type="NCBI Taxonomy" id="698492"/>
    <lineage>
        <taxon>Eukaryota</taxon>
        <taxon>Fungi</taxon>
        <taxon>Dikarya</taxon>
        <taxon>Ascomycota</taxon>
        <taxon>Taphrinomycotina</taxon>
        <taxon>Taphrinomycotina incertae sedis</taxon>
        <taxon>Saitoella</taxon>
    </lineage>
</organism>
<evidence type="ECO:0000313" key="4">
    <source>
        <dbReference type="Proteomes" id="UP000033140"/>
    </source>
</evidence>
<dbReference type="STRING" id="698492.A0A0E9NAX0"/>
<evidence type="ECO:0000256" key="1">
    <source>
        <dbReference type="ARBA" id="ARBA00005595"/>
    </source>
</evidence>
<reference evidence="3 4" key="2">
    <citation type="journal article" date="2014" name="J. Gen. Appl. Microbiol.">
        <title>The early diverging ascomycetous budding yeast Saitoella complicata has three histone deacetylases belonging to the Clr6, Hos2, and Rpd3 lineages.</title>
        <authorList>
            <person name="Nishida H."/>
            <person name="Matsumoto T."/>
            <person name="Kondo S."/>
            <person name="Hamamoto M."/>
            <person name="Yoshikawa H."/>
        </authorList>
    </citation>
    <scope>NUCLEOTIDE SEQUENCE [LARGE SCALE GENOMIC DNA]</scope>
    <source>
        <strain evidence="3 4">NRRL Y-17804</strain>
    </source>
</reference>
<sequence length="339" mass="37836">MQGFGYGKYYPPDFDPKKHKTLNGYAGTHALGDRARKLDKGILIVRFELPFHVWCTNCDTLIAQGVRFNAEKKKAGAYYTTPIWSFRMKTACCQSWLEIHTNPKETTYDVILGGKKKAEEWDAAEAGVIKIKDAAEAERLASDPFARIEKESEDVRKGKEAAPRIADLANESERQWADPYTQSRRMRNVFRTDKKVLRAKAAEAEEIQKRNSLSIKLLDESPMDARRAALVEFGALQATDEASKKRNVLAGAMFPRAKRKATAPATTRERLQQEVVANARLSKDPFVNKAGVLEDEKTTLPAGVMVGKGKNKESSLRSENSSERSSPCLVAYGSDDEEG</sequence>
<dbReference type="RefSeq" id="XP_019024962.1">
    <property type="nucleotide sequence ID" value="XM_019171729.1"/>
</dbReference>
<dbReference type="InterPro" id="IPR007590">
    <property type="entry name" value="Saf4/Yju2"/>
</dbReference>
<reference evidence="3 4" key="1">
    <citation type="journal article" date="2011" name="J. Gen. Appl. Microbiol.">
        <title>Draft genome sequencing of the enigmatic yeast Saitoella complicata.</title>
        <authorList>
            <person name="Nishida H."/>
            <person name="Hamamoto M."/>
            <person name="Sugiyama J."/>
        </authorList>
    </citation>
    <scope>NUCLEOTIDE SEQUENCE [LARGE SCALE GENOMIC DNA]</scope>
    <source>
        <strain evidence="3 4">NRRL Y-17804</strain>
    </source>
</reference>
<keyword evidence="4" id="KW-1185">Reference proteome</keyword>
<dbReference type="PANTHER" id="PTHR12111:SF2">
    <property type="entry name" value="SPLICING FACTOR YJU2B-RELATED"/>
    <property type="match status" value="1"/>
</dbReference>
<feature type="region of interest" description="Disordered" evidence="2">
    <location>
        <begin position="297"/>
        <end position="339"/>
    </location>
</feature>
<protein>
    <recommendedName>
        <fullName evidence="5">DUF572-domain-containing protein</fullName>
    </recommendedName>
</protein>
<evidence type="ECO:0000256" key="2">
    <source>
        <dbReference type="SAM" id="MobiDB-lite"/>
    </source>
</evidence>
<dbReference type="Proteomes" id="UP000033140">
    <property type="component" value="Unassembled WGS sequence"/>
</dbReference>
<comment type="similarity">
    <text evidence="1">Belongs to the CWC16 family.</text>
</comment>
<dbReference type="OMA" id="YDDAMYK"/>
<dbReference type="GO" id="GO:0005684">
    <property type="term" value="C:U2-type spliceosomal complex"/>
    <property type="evidence" value="ECO:0007669"/>
    <property type="project" value="TreeGrafter"/>
</dbReference>
<dbReference type="EMBL" id="BACD03000006">
    <property type="protein sequence ID" value="GAO46943.1"/>
    <property type="molecule type" value="Genomic_DNA"/>
</dbReference>
<evidence type="ECO:0008006" key="5">
    <source>
        <dbReference type="Google" id="ProtNLM"/>
    </source>
</evidence>
<accession>A0A0E9NAX0</accession>
<dbReference type="PANTHER" id="PTHR12111">
    <property type="entry name" value="SPLICING FACTOR YJU2"/>
    <property type="match status" value="1"/>
</dbReference>
<dbReference type="GO" id="GO:0071014">
    <property type="term" value="C:post-mRNA release spliceosomal complex"/>
    <property type="evidence" value="ECO:0007669"/>
    <property type="project" value="TreeGrafter"/>
</dbReference>
<gene>
    <name evidence="3" type="ORF">G7K_1160-t1</name>
</gene>
<proteinExistence type="inferred from homology"/>
<feature type="compositionally biased region" description="Basic and acidic residues" evidence="2">
    <location>
        <begin position="310"/>
        <end position="322"/>
    </location>
</feature>
<dbReference type="GO" id="GO:0000398">
    <property type="term" value="P:mRNA splicing, via spliceosome"/>
    <property type="evidence" value="ECO:0007669"/>
    <property type="project" value="InterPro"/>
</dbReference>
<name>A0A0E9NAX0_SAICN</name>
<evidence type="ECO:0000313" key="3">
    <source>
        <dbReference type="EMBL" id="GAO46943.1"/>
    </source>
</evidence>
<comment type="caution">
    <text evidence="3">The sequence shown here is derived from an EMBL/GenBank/DDBJ whole genome shotgun (WGS) entry which is preliminary data.</text>
</comment>
<dbReference type="Pfam" id="PF04502">
    <property type="entry name" value="Saf4_Yju2"/>
    <property type="match status" value="1"/>
</dbReference>
<reference evidence="3 4" key="3">
    <citation type="journal article" date="2015" name="Genome Announc.">
        <title>Draft Genome Sequence of the Archiascomycetous Yeast Saitoella complicata.</title>
        <authorList>
            <person name="Yamauchi K."/>
            <person name="Kondo S."/>
            <person name="Hamamoto M."/>
            <person name="Takahashi Y."/>
            <person name="Ogura Y."/>
            <person name="Hayashi T."/>
            <person name="Nishida H."/>
        </authorList>
    </citation>
    <scope>NUCLEOTIDE SEQUENCE [LARGE SCALE GENOMIC DNA]</scope>
    <source>
        <strain evidence="3 4">NRRL Y-17804</strain>
    </source>
</reference>
<dbReference type="AlphaFoldDB" id="A0A0E9NAX0"/>